<proteinExistence type="predicted"/>
<dbReference type="RefSeq" id="WP_354152673.1">
    <property type="nucleotide sequence ID" value="NZ_JBEPMN010000015.1"/>
</dbReference>
<evidence type="ECO:0008006" key="4">
    <source>
        <dbReference type="Google" id="ProtNLM"/>
    </source>
</evidence>
<name>A0ABV2KPR5_9HYPH</name>
<dbReference type="SUPFAM" id="SSF51182">
    <property type="entry name" value="RmlC-like cupins"/>
    <property type="match status" value="1"/>
</dbReference>
<protein>
    <recommendedName>
        <fullName evidence="4">Cupin</fullName>
    </recommendedName>
</protein>
<reference evidence="2 3" key="1">
    <citation type="submission" date="2024-06" db="EMBL/GenBank/DDBJ databases">
        <title>Genomic Encyclopedia of Type Strains, Phase IV (KMG-IV): sequencing the most valuable type-strain genomes for metagenomic binning, comparative biology and taxonomic classification.</title>
        <authorList>
            <person name="Goeker M."/>
        </authorList>
    </citation>
    <scope>NUCLEOTIDE SEQUENCE [LARGE SCALE GENOMIC DNA]</scope>
    <source>
        <strain evidence="2 3">DSM 19730</strain>
    </source>
</reference>
<gene>
    <name evidence="2" type="ORF">ABID44_003188</name>
</gene>
<feature type="region of interest" description="Disordered" evidence="1">
    <location>
        <begin position="1"/>
        <end position="27"/>
    </location>
</feature>
<dbReference type="Proteomes" id="UP001549143">
    <property type="component" value="Unassembled WGS sequence"/>
</dbReference>
<keyword evidence="3" id="KW-1185">Reference proteome</keyword>
<feature type="compositionally biased region" description="Gly residues" evidence="1">
    <location>
        <begin position="1"/>
        <end position="10"/>
    </location>
</feature>
<comment type="caution">
    <text evidence="2">The sequence shown here is derived from an EMBL/GenBank/DDBJ whole genome shotgun (WGS) entry which is preliminary data.</text>
</comment>
<evidence type="ECO:0000313" key="2">
    <source>
        <dbReference type="EMBL" id="MET3662837.1"/>
    </source>
</evidence>
<organism evidence="2 3">
    <name type="scientific">Aquamicrobium ahrensii</name>
    <dbReference type="NCBI Taxonomy" id="469551"/>
    <lineage>
        <taxon>Bacteria</taxon>
        <taxon>Pseudomonadati</taxon>
        <taxon>Pseudomonadota</taxon>
        <taxon>Alphaproteobacteria</taxon>
        <taxon>Hyphomicrobiales</taxon>
        <taxon>Phyllobacteriaceae</taxon>
        <taxon>Aquamicrobium</taxon>
    </lineage>
</organism>
<accession>A0ABV2KPR5</accession>
<evidence type="ECO:0000256" key="1">
    <source>
        <dbReference type="SAM" id="MobiDB-lite"/>
    </source>
</evidence>
<dbReference type="InterPro" id="IPR011051">
    <property type="entry name" value="RmlC_Cupin_sf"/>
</dbReference>
<sequence>MTVISGGFGTAIGDEPDRGPVDLMGPGSFLQVPTGEAYFGWTEEESIVQSHAIGPFAVEYVDPPDDPRIN</sequence>
<dbReference type="EMBL" id="JBEPMN010000015">
    <property type="protein sequence ID" value="MET3662837.1"/>
    <property type="molecule type" value="Genomic_DNA"/>
</dbReference>
<evidence type="ECO:0000313" key="3">
    <source>
        <dbReference type="Proteomes" id="UP001549143"/>
    </source>
</evidence>